<reference evidence="2 3" key="1">
    <citation type="submission" date="2024-02" db="EMBL/GenBank/DDBJ databases">
        <title>de novo genome assembly of Solanum bulbocastanum strain 11H21.</title>
        <authorList>
            <person name="Hosaka A.J."/>
        </authorList>
    </citation>
    <scope>NUCLEOTIDE SEQUENCE [LARGE SCALE GENOMIC DNA]</scope>
    <source>
        <tissue evidence="2">Young leaves</tissue>
    </source>
</reference>
<evidence type="ECO:0000313" key="3">
    <source>
        <dbReference type="Proteomes" id="UP001371456"/>
    </source>
</evidence>
<sequence>MVGEGNQHYGDGNPNNYSGVRHNDCGVRHNGGGVRHIDSGIQHIGAIDEKKDKSKSLASLHKLIISSSSIISKFIISNCLIFNLIKFEQRCHLVQVFKEQVERLKEKRQTLSGEKERETACIDGSDNDVETELFIGPSKCRARRI</sequence>
<comment type="caution">
    <text evidence="2">The sequence shown here is derived from an EMBL/GenBank/DDBJ whole genome shotgun (WGS) entry which is preliminary data.</text>
</comment>
<proteinExistence type="predicted"/>
<keyword evidence="3" id="KW-1185">Reference proteome</keyword>
<gene>
    <name evidence="2" type="ORF">RDI58_007386</name>
</gene>
<protein>
    <submittedName>
        <fullName evidence="2">Uncharacterized protein</fullName>
    </submittedName>
</protein>
<feature type="region of interest" description="Disordered" evidence="1">
    <location>
        <begin position="1"/>
        <end position="24"/>
    </location>
</feature>
<dbReference type="EMBL" id="JBANQN010000003">
    <property type="protein sequence ID" value="KAK6793933.1"/>
    <property type="molecule type" value="Genomic_DNA"/>
</dbReference>
<evidence type="ECO:0000313" key="2">
    <source>
        <dbReference type="EMBL" id="KAK6793933.1"/>
    </source>
</evidence>
<name>A0AAN8YM33_SOLBU</name>
<accession>A0AAN8YM33</accession>
<organism evidence="2 3">
    <name type="scientific">Solanum bulbocastanum</name>
    <name type="common">Wild potato</name>
    <dbReference type="NCBI Taxonomy" id="147425"/>
    <lineage>
        <taxon>Eukaryota</taxon>
        <taxon>Viridiplantae</taxon>
        <taxon>Streptophyta</taxon>
        <taxon>Embryophyta</taxon>
        <taxon>Tracheophyta</taxon>
        <taxon>Spermatophyta</taxon>
        <taxon>Magnoliopsida</taxon>
        <taxon>eudicotyledons</taxon>
        <taxon>Gunneridae</taxon>
        <taxon>Pentapetalae</taxon>
        <taxon>asterids</taxon>
        <taxon>lamiids</taxon>
        <taxon>Solanales</taxon>
        <taxon>Solanaceae</taxon>
        <taxon>Solanoideae</taxon>
        <taxon>Solaneae</taxon>
        <taxon>Solanum</taxon>
    </lineage>
</organism>
<dbReference type="Proteomes" id="UP001371456">
    <property type="component" value="Unassembled WGS sequence"/>
</dbReference>
<dbReference type="AlphaFoldDB" id="A0AAN8YM33"/>
<evidence type="ECO:0000256" key="1">
    <source>
        <dbReference type="SAM" id="MobiDB-lite"/>
    </source>
</evidence>